<sequence>MNESTLLQRLLYTTLEAKEKESVLGKYIQTILPGLEREFALVTAMGGLKGSFAKLADQSLLVHVLNGLIIAWNLHKKLDEELSEIEEKLLCLGFTLHDYDKYFFSQGQESPSAHQTSEIIQRCHELAIKLNFKDFWDEWEIYQADICYLAQNTQGKRGSNLPPPNWEKTEHKLQLSSYELGKICDLLAFADIAVHIQNPGDIRIDIPTTRNRGKTLTKYLDDLGINAQLVYHRLRDSRGVLTNYIHNAFVKFAEKLNWEPILFFANGVVYLAPKETLTPQLSDIQQEVWNTIFQGINDKNQRVNGLESYFINGEVGFIRGGKGVKIAPLTREIFTPAQLICQLPDVVKENVKNLKSIATSKRLDKITLAREERERLESGVDIWADRLAEFIILVQKEFFSGNDEFITWILNTLKINSNISLEQTKFQIGGVNYGWYQAAANFVAQTNLDRHPDSEKFLEFFKFFAIDLSKWAEKNNLLPSYKSPTYEAFCEYLNQYLEVFTSEQNSANFVNELEGYVNSKVKNQPICSISSGEFAAEDQLESVVIFKPQQYSNKNPLGGRRIKRGISKVWALEMILRQAYLRATPGKFEERQPVFLYIYPAYLYSPQVARAVGNFVDKLDKLELREVCNQWSDANLEIWELQNLPWTGKASKAGEYKDTYYVKFLPFVAIYTFTTVEKTFTDAWVKPAFMALALPMLLGVKVVATTNLEPLYASDSEFLESVRLDNPAGFWNLLGLSLNLRLPELKTALKRLLIVYKVHLDAKSLPRDERWRSLSSSVREITTNVLNIFSLVKEGLRRNKRDSPTDKQVQQYWKLARIWVGDNEDNSKNQNAKSSLSKEICNEQKFKTKNEGKELMDSITLLVQQYRVFYQTSLSDSSYSILLPVSKVLEVILKVPQEVVEAKEVLIFQCAGQLRDALERQDVYKRPLMMNKKLDYPTRQAQELEAIHTFVKTCVDELFHKLYDRDRALLQENVNRIKSGAEFAYRILTLKEKTETKGTKP</sequence>
<proteinExistence type="predicted"/>
<organism evidence="1 2">
    <name type="scientific">Nostoc punctiforme FACHB-252</name>
    <dbReference type="NCBI Taxonomy" id="1357509"/>
    <lineage>
        <taxon>Bacteria</taxon>
        <taxon>Bacillati</taxon>
        <taxon>Cyanobacteriota</taxon>
        <taxon>Cyanophyceae</taxon>
        <taxon>Nostocales</taxon>
        <taxon>Nostocaceae</taxon>
        <taxon>Nostoc</taxon>
    </lineage>
</organism>
<keyword evidence="2" id="KW-1185">Reference proteome</keyword>
<gene>
    <name evidence="1" type="primary">cas10d</name>
    <name evidence="1" type="ORF">H6G94_23950</name>
</gene>
<comment type="caution">
    <text evidence="1">The sequence shown here is derived from an EMBL/GenBank/DDBJ whole genome shotgun (WGS) entry which is preliminary data.</text>
</comment>
<evidence type="ECO:0000313" key="2">
    <source>
        <dbReference type="Proteomes" id="UP000606396"/>
    </source>
</evidence>
<name>A0ABR8HEZ7_NOSPU</name>
<accession>A0ABR8HEZ7</accession>
<protein>
    <submittedName>
        <fullName evidence="1">Type I-D CRISPR-associated protein Cas10d/Csc3</fullName>
    </submittedName>
</protein>
<reference evidence="1 2" key="1">
    <citation type="journal article" date="2020" name="ISME J.">
        <title>Comparative genomics reveals insights into cyanobacterial evolution and habitat adaptation.</title>
        <authorList>
            <person name="Chen M.Y."/>
            <person name="Teng W.K."/>
            <person name="Zhao L."/>
            <person name="Hu C.X."/>
            <person name="Zhou Y.K."/>
            <person name="Han B.P."/>
            <person name="Song L.R."/>
            <person name="Shu W.S."/>
        </authorList>
    </citation>
    <scope>NUCLEOTIDE SEQUENCE [LARGE SCALE GENOMIC DNA]</scope>
    <source>
        <strain evidence="1 2">FACHB-252</strain>
    </source>
</reference>
<dbReference type="RefSeq" id="WP_190951304.1">
    <property type="nucleotide sequence ID" value="NZ_JACJTC010000018.1"/>
</dbReference>
<dbReference type="InterPro" id="IPR017589">
    <property type="entry name" value="CRISPR-assoc_prot_Cas10d/Csc3"/>
</dbReference>
<dbReference type="NCBIfam" id="TIGR03174">
    <property type="entry name" value="cas_Csc3"/>
    <property type="match status" value="2"/>
</dbReference>
<evidence type="ECO:0000313" key="1">
    <source>
        <dbReference type="EMBL" id="MBD2614289.1"/>
    </source>
</evidence>
<dbReference type="EMBL" id="JACJTC010000018">
    <property type="protein sequence ID" value="MBD2614289.1"/>
    <property type="molecule type" value="Genomic_DNA"/>
</dbReference>
<dbReference type="Proteomes" id="UP000606396">
    <property type="component" value="Unassembled WGS sequence"/>
</dbReference>